<dbReference type="Proteomes" id="UP001152320">
    <property type="component" value="Chromosome 2"/>
</dbReference>
<keyword evidence="4" id="KW-1185">Reference proteome</keyword>
<dbReference type="GO" id="GO:0003677">
    <property type="term" value="F:DNA binding"/>
    <property type="evidence" value="ECO:0007669"/>
    <property type="project" value="UniProtKB-KW"/>
</dbReference>
<organism evidence="3 4">
    <name type="scientific">Holothuria leucospilota</name>
    <name type="common">Black long sea cucumber</name>
    <name type="synonym">Mertensiothuria leucospilota</name>
    <dbReference type="NCBI Taxonomy" id="206669"/>
    <lineage>
        <taxon>Eukaryota</taxon>
        <taxon>Metazoa</taxon>
        <taxon>Echinodermata</taxon>
        <taxon>Eleutherozoa</taxon>
        <taxon>Echinozoa</taxon>
        <taxon>Holothuroidea</taxon>
        <taxon>Aspidochirotacea</taxon>
        <taxon>Aspidochirotida</taxon>
        <taxon>Holothuriidae</taxon>
        <taxon>Holothuria</taxon>
    </lineage>
</organism>
<evidence type="ECO:0000259" key="2">
    <source>
        <dbReference type="PROSITE" id="PS51253"/>
    </source>
</evidence>
<dbReference type="OrthoDB" id="6755551at2759"/>
<accession>A0A9Q1CKR4</accession>
<gene>
    <name evidence="3" type="ORF">HOLleu_05927</name>
</gene>
<evidence type="ECO:0000256" key="1">
    <source>
        <dbReference type="ARBA" id="ARBA00023125"/>
    </source>
</evidence>
<dbReference type="InterPro" id="IPR006600">
    <property type="entry name" value="HTH_CenpB_DNA-bd_dom"/>
</dbReference>
<proteinExistence type="predicted"/>
<feature type="domain" description="HTH CENPB-type" evidence="2">
    <location>
        <begin position="1"/>
        <end position="72"/>
    </location>
</feature>
<evidence type="ECO:0000313" key="4">
    <source>
        <dbReference type="Proteomes" id="UP001152320"/>
    </source>
</evidence>
<evidence type="ECO:0000313" key="3">
    <source>
        <dbReference type="EMBL" id="KAJ8047043.1"/>
    </source>
</evidence>
<reference evidence="3" key="1">
    <citation type="submission" date="2021-10" db="EMBL/GenBank/DDBJ databases">
        <title>Tropical sea cucumber genome reveals ecological adaptation and Cuvierian tubules defense mechanism.</title>
        <authorList>
            <person name="Chen T."/>
        </authorList>
    </citation>
    <scope>NUCLEOTIDE SEQUENCE</scope>
    <source>
        <strain evidence="3">Nanhai2018</strain>
        <tissue evidence="3">Muscle</tissue>
    </source>
</reference>
<sequence>MPILSKEEEEKLVNHLMQEARCGYGVTKKTVRNIASEIFRASNKAKGQHEGRVLTNGWLQGFMTRWPSLKVRKPQKLSMYRAAATSETTVKKYFEELKTTLLTYNLTDRPDLIFNVDETGFLGEHPPQQEPKGAMVPCL</sequence>
<dbReference type="Pfam" id="PF03221">
    <property type="entry name" value="HTH_Tnp_Tc5"/>
    <property type="match status" value="1"/>
</dbReference>
<keyword evidence="1" id="KW-0238">DNA-binding</keyword>
<dbReference type="PROSITE" id="PS51253">
    <property type="entry name" value="HTH_CENPB"/>
    <property type="match status" value="1"/>
</dbReference>
<dbReference type="AlphaFoldDB" id="A0A9Q1CKR4"/>
<comment type="caution">
    <text evidence="3">The sequence shown here is derived from an EMBL/GenBank/DDBJ whole genome shotgun (WGS) entry which is preliminary data.</text>
</comment>
<name>A0A9Q1CKR4_HOLLE</name>
<protein>
    <recommendedName>
        <fullName evidence="2">HTH CENPB-type domain-containing protein</fullName>
    </recommendedName>
</protein>
<dbReference type="EMBL" id="JAIZAY010000002">
    <property type="protein sequence ID" value="KAJ8047043.1"/>
    <property type="molecule type" value="Genomic_DNA"/>
</dbReference>